<dbReference type="PANTHER" id="PTHR23270:SF10">
    <property type="entry name" value="PROTEIN RRP5 HOMOLOG"/>
    <property type="match status" value="1"/>
</dbReference>
<dbReference type="InterPro" id="IPR048058">
    <property type="entry name" value="Rrp5_S1_rpt_hs11_sc8"/>
</dbReference>
<dbReference type="EMBL" id="JAIPUX010001880">
    <property type="protein sequence ID" value="KAH0623784.1"/>
    <property type="molecule type" value="Genomic_DNA"/>
</dbReference>
<dbReference type="CDD" id="cd05693">
    <property type="entry name" value="S1_Rrp5_repeat_hs1_sc1"/>
    <property type="match status" value="1"/>
</dbReference>
<dbReference type="InterPro" id="IPR057302">
    <property type="entry name" value="Rrp5_S1"/>
</dbReference>
<feature type="domain" description="S1 motif" evidence="6">
    <location>
        <begin position="1219"/>
        <end position="1292"/>
    </location>
</feature>
<dbReference type="Gene3D" id="1.25.40.10">
    <property type="entry name" value="Tetratricopeptide repeat domain"/>
    <property type="match status" value="1"/>
</dbReference>
<feature type="region of interest" description="Disordered" evidence="5">
    <location>
        <begin position="1571"/>
        <end position="1598"/>
    </location>
</feature>
<feature type="domain" description="S1 motif" evidence="6">
    <location>
        <begin position="1300"/>
        <end position="1368"/>
    </location>
</feature>
<feature type="compositionally biased region" description="Acidic residues" evidence="5">
    <location>
        <begin position="1575"/>
        <end position="1584"/>
    </location>
</feature>
<feature type="domain" description="S1 motif" evidence="6">
    <location>
        <begin position="1105"/>
        <end position="1176"/>
    </location>
</feature>
<dbReference type="InterPro" id="IPR003029">
    <property type="entry name" value="S1_domain"/>
</dbReference>
<dbReference type="SUPFAM" id="SSF50249">
    <property type="entry name" value="Nucleic acid-binding proteins"/>
    <property type="match status" value="12"/>
</dbReference>
<gene>
    <name evidence="7" type="ORF">JD844_006905</name>
</gene>
<feature type="compositionally biased region" description="Polar residues" evidence="5">
    <location>
        <begin position="98"/>
        <end position="115"/>
    </location>
</feature>
<evidence type="ECO:0000256" key="2">
    <source>
        <dbReference type="ARBA" id="ARBA00022552"/>
    </source>
</evidence>
<dbReference type="CDD" id="cd05694">
    <property type="entry name" value="S1_Rrp5_repeat_hs2_sc2"/>
    <property type="match status" value="1"/>
</dbReference>
<feature type="domain" description="S1 motif" evidence="6">
    <location>
        <begin position="618"/>
        <end position="687"/>
    </location>
</feature>
<protein>
    <recommendedName>
        <fullName evidence="6">S1 motif domain-containing protein</fullName>
    </recommendedName>
</protein>
<comment type="subcellular location">
    <subcellularLocation>
        <location evidence="1">Nucleus</location>
        <location evidence="1">Nucleolus</location>
    </subcellularLocation>
</comment>
<dbReference type="Gene3D" id="2.40.50.140">
    <property type="entry name" value="Nucleic acid-binding proteins"/>
    <property type="match status" value="10"/>
</dbReference>
<dbReference type="InterPro" id="IPR011990">
    <property type="entry name" value="TPR-like_helical_dom_sf"/>
</dbReference>
<evidence type="ECO:0000313" key="7">
    <source>
        <dbReference type="EMBL" id="KAH0623784.1"/>
    </source>
</evidence>
<feature type="compositionally biased region" description="Basic residues" evidence="5">
    <location>
        <begin position="1487"/>
        <end position="1496"/>
    </location>
</feature>
<dbReference type="CDD" id="cd05702">
    <property type="entry name" value="S1_Rrp5_repeat_hs11_sc8"/>
    <property type="match status" value="1"/>
</dbReference>
<evidence type="ECO:0000313" key="8">
    <source>
        <dbReference type="Proteomes" id="UP000826234"/>
    </source>
</evidence>
<dbReference type="CDD" id="cd05704">
    <property type="entry name" value="S1_Rrp5_repeat_hs13"/>
    <property type="match status" value="1"/>
</dbReference>
<keyword evidence="3" id="KW-0677">Repeat</keyword>
<feature type="region of interest" description="Disordered" evidence="5">
    <location>
        <begin position="75"/>
        <end position="136"/>
    </location>
</feature>
<feature type="domain" description="S1 motif" evidence="6">
    <location>
        <begin position="806"/>
        <end position="875"/>
    </location>
</feature>
<evidence type="ECO:0000259" key="6">
    <source>
        <dbReference type="PROSITE" id="PS50126"/>
    </source>
</evidence>
<dbReference type="Proteomes" id="UP000826234">
    <property type="component" value="Unassembled WGS sequence"/>
</dbReference>
<dbReference type="PANTHER" id="PTHR23270">
    <property type="entry name" value="PROGRAMMED CELL DEATH PROTEIN 11 PRE-RRNA PROCESSING PROTEIN RRP5"/>
    <property type="match status" value="1"/>
</dbReference>
<keyword evidence="4" id="KW-0539">Nucleus</keyword>
<dbReference type="CDD" id="cd05695">
    <property type="entry name" value="S1_Rrp5_repeat_hs3"/>
    <property type="match status" value="1"/>
</dbReference>
<reference evidence="7 8" key="1">
    <citation type="journal article" date="2022" name="Gigascience">
        <title>A chromosome-level genome assembly and annotation of the desert horned lizard, Phrynosoma platyrhinos, provides insight into chromosomal rearrangements among reptiles.</title>
        <authorList>
            <person name="Koochekian N."/>
            <person name="Ascanio A."/>
            <person name="Farleigh K."/>
            <person name="Card D.C."/>
            <person name="Schield D.R."/>
            <person name="Castoe T.A."/>
            <person name="Jezkova T."/>
        </authorList>
    </citation>
    <scope>NUCLEOTIDE SEQUENCE [LARGE SCALE GENOMIC DNA]</scope>
    <source>
        <strain evidence="7">NK-2021</strain>
    </source>
</reference>
<dbReference type="CDD" id="cd04461">
    <property type="entry name" value="S1_Rrp5_repeat_hs8_sc7"/>
    <property type="match status" value="1"/>
</dbReference>
<dbReference type="InterPro" id="IPR008847">
    <property type="entry name" value="Suf"/>
</dbReference>
<feature type="compositionally biased region" description="Basic and acidic residues" evidence="5">
    <location>
        <begin position="1497"/>
        <end position="1506"/>
    </location>
</feature>
<dbReference type="InterPro" id="IPR045209">
    <property type="entry name" value="Rrp5"/>
</dbReference>
<dbReference type="CDD" id="cd05697">
    <property type="entry name" value="S1_Rrp5_repeat_hs5"/>
    <property type="match status" value="1"/>
</dbReference>
<dbReference type="SMART" id="SM00386">
    <property type="entry name" value="HAT"/>
    <property type="match status" value="4"/>
</dbReference>
<dbReference type="CDD" id="cd05698">
    <property type="entry name" value="S1_Rrp5_repeat_hs6_sc5"/>
    <property type="match status" value="1"/>
</dbReference>
<dbReference type="InterPro" id="IPR048059">
    <property type="entry name" value="Rrp5_S1_rpt_hs1_sc1"/>
</dbReference>
<keyword evidence="2" id="KW-0698">rRNA processing</keyword>
<dbReference type="Pfam" id="PF05843">
    <property type="entry name" value="Suf"/>
    <property type="match status" value="1"/>
</dbReference>
<dbReference type="InterPro" id="IPR003107">
    <property type="entry name" value="HAT"/>
</dbReference>
<evidence type="ECO:0000256" key="1">
    <source>
        <dbReference type="ARBA" id="ARBA00004604"/>
    </source>
</evidence>
<accession>A0ABQ7T2A4</accession>
<feature type="domain" description="S1 motif" evidence="6">
    <location>
        <begin position="1394"/>
        <end position="1466"/>
    </location>
</feature>
<feature type="compositionally biased region" description="Basic and acidic residues" evidence="5">
    <location>
        <begin position="125"/>
        <end position="136"/>
    </location>
</feature>
<dbReference type="CDD" id="cd05703">
    <property type="entry name" value="S1_Rrp5_repeat_hs12_sc9"/>
    <property type="match status" value="1"/>
</dbReference>
<dbReference type="SUPFAM" id="SSF48452">
    <property type="entry name" value="TPR-like"/>
    <property type="match status" value="1"/>
</dbReference>
<feature type="domain" description="S1 motif" evidence="6">
    <location>
        <begin position="263"/>
        <end position="334"/>
    </location>
</feature>
<evidence type="ECO:0000256" key="4">
    <source>
        <dbReference type="ARBA" id="ARBA00023242"/>
    </source>
</evidence>
<feature type="domain" description="S1 motif" evidence="6">
    <location>
        <begin position="357"/>
        <end position="422"/>
    </location>
</feature>
<name>A0ABQ7T2A4_PHRPL</name>
<organism evidence="7 8">
    <name type="scientific">Phrynosoma platyrhinos</name>
    <name type="common">Desert horned lizard</name>
    <dbReference type="NCBI Taxonomy" id="52577"/>
    <lineage>
        <taxon>Eukaryota</taxon>
        <taxon>Metazoa</taxon>
        <taxon>Chordata</taxon>
        <taxon>Craniata</taxon>
        <taxon>Vertebrata</taxon>
        <taxon>Euteleostomi</taxon>
        <taxon>Lepidosauria</taxon>
        <taxon>Squamata</taxon>
        <taxon>Bifurcata</taxon>
        <taxon>Unidentata</taxon>
        <taxon>Episquamata</taxon>
        <taxon>Toxicofera</taxon>
        <taxon>Iguania</taxon>
        <taxon>Phrynosomatidae</taxon>
        <taxon>Phrynosomatinae</taxon>
        <taxon>Phrynosoma</taxon>
    </lineage>
</organism>
<evidence type="ECO:0000256" key="3">
    <source>
        <dbReference type="ARBA" id="ARBA00022737"/>
    </source>
</evidence>
<dbReference type="PROSITE" id="PS50126">
    <property type="entry name" value="S1"/>
    <property type="match status" value="11"/>
</dbReference>
<dbReference type="SMART" id="SM00316">
    <property type="entry name" value="S1"/>
    <property type="match status" value="14"/>
</dbReference>
<keyword evidence="8" id="KW-1185">Reference proteome</keyword>
<dbReference type="Pfam" id="PF23459">
    <property type="entry name" value="S1_RRP5"/>
    <property type="match status" value="7"/>
</dbReference>
<dbReference type="InterPro" id="IPR012340">
    <property type="entry name" value="NA-bd_OB-fold"/>
</dbReference>
<sequence>MTSSQYGFLSVLQHARPRLYGYAGRISDCPVPASLPLPGQMVPFSARVQVRAVLRQEQLCDTLFHPVLQHRIKTTMSSVEENFPRGGTQKKRQEGNAPRQQTVDQDNLFQTQNEEVTQKRKKKHQDQVEPKKLKSEETAVVKTSAKDFELLTAESLTEGMLLLGCVKESHPLELVISLPNGLTGFVQVTRICDSYNEILNNQVATDEHLEDLNSLSDLFSPGMLVRCAVVSLEKTNTGRQSIQLTVNPKDVNKALNAAALRPGMLLSGCISSVEDHGYIIDIGVPAAKAFLPRQKAQGYLHSNNKGAELKIGHYLNCLIEEVKNNGRIIRISVCQSEIVAAIATEKQNWSLSNLLPGLVVKAQVQEVTPSGISLSFLSSFAGIVDFMHMDPLKSRNYSPGQMVKACVISNNPASKAIRLSLRPVFLQPGIQLGQLCNDRIGMVVTNARVKTFLPKTGAIFVLDDGGLGFAHRKHLSDTPISFKPEMFKPGNEHKCRIIDYSLMDDVAMVSLKQRIMDAPFLRYQDIYPGQVLEGTVLMLKPFGMQVKVTEYIKGLVPSLHLADVSLKQPEKKYSVGAPVKCRVLVSNPEARKIVLTLKKTLVNSKLPILASYEDAKPGLVTHGFVVCAREFGCIVKFYNDLKGLVPKNELGLPPLTPPQEAFYEGQVVKVIVLKCEPEQEKVLLSFNLTDNPLAKASRGEKASKKWQVIFEAGQVADVKILKKKEDGLEVAILPNNISAYIPMMHLSDYVSHSKLWNHWLKEDDILHSVVCLHDKGRHVTLSRKPAMVLAAQEEYAVKNFSDIQPGLLLTGFVKNIMPYGVFVEFPYGLTGLAPKSAMSDKFVTDTKDHFVIGQTVIAKVTNIDEEKQRILLSMKLSDCSSEDSVSQSFSLLQQYFKELQEIKSIMSKRDDSSVAQKLCEIKPGQRLQLVVHEVQADGSAIFSGTCVAGLTVMAAYNHLGGKNIALGEKAKVVVLYIDYLKAKICVSLREELLSPKPKKLNLDSQYEAIVQHVATEHAVASLVGTGQLIAIPVASHFNDTFRFDSEKLKMGQSIRVFLKTVETGDYGILLAVQGAEKKKAIIRSRHDSEALDETLAMVKHSLCVGDVVKGTVKSVKPTHVLVAIDDHLTGSIHASQIVDEVSVGTFPTSMLKVGQKVTARVIGGREIRTHRYLPITHPHFTHTWPELSIRPSELKGESKTVLGPEDGKSEDMLKHFKPGQTVTCFVKKYNTVKKCLEVEVTPDIRGRVHQLLLSLKPKILKKPGNYFKNGQALLATVTGCDTTRTKLFLSLSGVYSLEKGTITLGCIKKVIPHAGLHVTLPFERTGKVSFFHLSDSYAEQPLEDFSIGNIVRCYVLSNEDNIIKVSLRQSRVNPKSHSKVEDPEIISLDIIKKDQLVRGYVKSITPSGILFRLSDSVVGCIPLQRISPLVVPDHSLCAKYIHQDQLLTAKVFSINKEENLVELSLLPEHTGNPSIIPESCSGESNTHFKKTRKQKRRNSESEEQLKPAKKRAPCTEDDDSGVEVYCREEEEEERCESKSKQGKEFSRLKVSTSFTWEEGLNVLDATILKAKEQSSDSEEDDDTETTIKKQTKKKKELERQKAEKELSKLEAALMDPNRQPQTADDFDRLVLSNPDSSILWLQYMAFHLQATEIEKARAVAERALKTISFRMDTCEINRLSFGPYAEFVCFFAFREEQEKLNVWVALLNLENMYGTEEALMKVFKRAIQYNEPLKVFQQLVDIYTGSEKYKEADDLYNTMLKRFRQEKSVWVKYATFLLKRGLVEAAHRLLPRALKCLPQKEHVDVISKLAQLEFQFGDPEHGKAVFENTLSTYPKRTDVWSVYIDMMIKHGSQKEVRNIFERVIHLSLTAKKMKFFFKRYLEYEKKYGTAETVQVVKAAALEYVESKGSLAEH</sequence>
<feature type="domain" description="S1 motif" evidence="6">
    <location>
        <begin position="441"/>
        <end position="512"/>
    </location>
</feature>
<evidence type="ECO:0000256" key="5">
    <source>
        <dbReference type="SAM" id="MobiDB-lite"/>
    </source>
</evidence>
<dbReference type="Pfam" id="PF00575">
    <property type="entry name" value="S1"/>
    <property type="match status" value="3"/>
</dbReference>
<proteinExistence type="predicted"/>
<feature type="domain" description="S1 motif" evidence="6">
    <location>
        <begin position="529"/>
        <end position="598"/>
    </location>
</feature>
<feature type="domain" description="S1 motif" evidence="6">
    <location>
        <begin position="159"/>
        <end position="247"/>
    </location>
</feature>
<feature type="region of interest" description="Disordered" evidence="5">
    <location>
        <begin position="1472"/>
        <end position="1521"/>
    </location>
</feature>
<comment type="caution">
    <text evidence="7">The sequence shown here is derived from an EMBL/GenBank/DDBJ whole genome shotgun (WGS) entry which is preliminary data.</text>
</comment>